<organism evidence="6">
    <name type="scientific">Desulfitobacterium hafniense</name>
    <name type="common">Desulfitobacterium frappieri</name>
    <dbReference type="NCBI Taxonomy" id="49338"/>
    <lineage>
        <taxon>Bacteria</taxon>
        <taxon>Bacillati</taxon>
        <taxon>Bacillota</taxon>
        <taxon>Clostridia</taxon>
        <taxon>Eubacteriales</taxon>
        <taxon>Desulfitobacteriaceae</taxon>
        <taxon>Desulfitobacterium</taxon>
    </lineage>
</organism>
<dbReference type="RefSeq" id="WP_015943624.1">
    <property type="nucleotide sequence ID" value="NZ_JAYFNZ010000042.1"/>
</dbReference>
<dbReference type="SMART" id="SM00100">
    <property type="entry name" value="cNMP"/>
    <property type="match status" value="1"/>
</dbReference>
<proteinExistence type="predicted"/>
<evidence type="ECO:0000256" key="1">
    <source>
        <dbReference type="ARBA" id="ARBA00023015"/>
    </source>
</evidence>
<reference evidence="6" key="1">
    <citation type="submission" date="2014-07" db="EMBL/GenBank/DDBJ databases">
        <authorList>
            <person name="Hornung V.Bastian."/>
        </authorList>
    </citation>
    <scope>NUCLEOTIDE SEQUENCE</scope>
    <source>
        <strain evidence="6">PCE-S</strain>
    </source>
</reference>
<dbReference type="Gene3D" id="2.60.120.10">
    <property type="entry name" value="Jelly Rolls"/>
    <property type="match status" value="1"/>
</dbReference>
<dbReference type="InterPro" id="IPR018490">
    <property type="entry name" value="cNMP-bd_dom_sf"/>
</dbReference>
<dbReference type="PANTHER" id="PTHR24567:SF26">
    <property type="entry name" value="REGULATORY PROTEIN YEIL"/>
    <property type="match status" value="1"/>
</dbReference>
<keyword evidence="1" id="KW-0805">Transcription regulation</keyword>
<evidence type="ECO:0000259" key="4">
    <source>
        <dbReference type="PROSITE" id="PS50042"/>
    </source>
</evidence>
<dbReference type="Pfam" id="PF00027">
    <property type="entry name" value="cNMP_binding"/>
    <property type="match status" value="1"/>
</dbReference>
<dbReference type="InterPro" id="IPR036390">
    <property type="entry name" value="WH_DNA-bd_sf"/>
</dbReference>
<dbReference type="Pfam" id="PF13545">
    <property type="entry name" value="HTH_Crp_2"/>
    <property type="match status" value="1"/>
</dbReference>
<dbReference type="GO" id="GO:0005829">
    <property type="term" value="C:cytosol"/>
    <property type="evidence" value="ECO:0007669"/>
    <property type="project" value="TreeGrafter"/>
</dbReference>
<evidence type="ECO:0000256" key="2">
    <source>
        <dbReference type="ARBA" id="ARBA00023125"/>
    </source>
</evidence>
<dbReference type="SMART" id="SM00419">
    <property type="entry name" value="HTH_CRP"/>
    <property type="match status" value="1"/>
</dbReference>
<dbReference type="PROSITE" id="PS50042">
    <property type="entry name" value="CNMP_BINDING_3"/>
    <property type="match status" value="1"/>
</dbReference>
<keyword evidence="2" id="KW-0238">DNA-binding</keyword>
<accession>A0A098B604</accession>
<dbReference type="InterPro" id="IPR012318">
    <property type="entry name" value="HTH_CRP"/>
</dbReference>
<feature type="domain" description="Cyclic nucleotide-binding" evidence="4">
    <location>
        <begin position="34"/>
        <end position="107"/>
    </location>
</feature>
<protein>
    <submittedName>
        <fullName evidence="6">Transcriptional regulator, Crp/Fnr</fullName>
    </submittedName>
</protein>
<gene>
    <name evidence="6" type="ORF">DPCES_3929</name>
</gene>
<dbReference type="InterPro" id="IPR000595">
    <property type="entry name" value="cNMP-bd_dom"/>
</dbReference>
<sequence length="230" mass="26445">MNDGSNDFELLGSPWICENPHANWTAPAAHGMFKRFKKKEIIIHSGDQIDYIYYLHKGRIKTVAQSPSGSQKILWYIEAGSIFGETPFFNRKPCDYNFFAVTDCEIYIYPMEVIMQEIIPKFPDLTLSIIKTLSRKVHILSTQVEDCVFNKPLVRVAKLIYLLHQGRILEDKRGSSSIPLTQEDIANTLGMHRVTVNQALKHLKEIQALKEHTHLIIIHDPEKLKEVMEA</sequence>
<name>A0A098B604_DESHA</name>
<dbReference type="SUPFAM" id="SSF51206">
    <property type="entry name" value="cAMP-binding domain-like"/>
    <property type="match status" value="1"/>
</dbReference>
<dbReference type="PANTHER" id="PTHR24567">
    <property type="entry name" value="CRP FAMILY TRANSCRIPTIONAL REGULATORY PROTEIN"/>
    <property type="match status" value="1"/>
</dbReference>
<dbReference type="EMBL" id="LK996017">
    <property type="protein sequence ID" value="CDX03815.1"/>
    <property type="molecule type" value="Genomic_DNA"/>
</dbReference>
<dbReference type="InterPro" id="IPR050397">
    <property type="entry name" value="Env_Response_Regulators"/>
</dbReference>
<dbReference type="AlphaFoldDB" id="A0A098B604"/>
<dbReference type="PATRIC" id="fig|49338.4.peg.4221"/>
<dbReference type="SUPFAM" id="SSF46785">
    <property type="entry name" value="Winged helix' DNA-binding domain"/>
    <property type="match status" value="1"/>
</dbReference>
<dbReference type="GO" id="GO:0003700">
    <property type="term" value="F:DNA-binding transcription factor activity"/>
    <property type="evidence" value="ECO:0007669"/>
    <property type="project" value="TreeGrafter"/>
</dbReference>
<dbReference type="GO" id="GO:0003677">
    <property type="term" value="F:DNA binding"/>
    <property type="evidence" value="ECO:0007669"/>
    <property type="project" value="UniProtKB-KW"/>
</dbReference>
<dbReference type="InterPro" id="IPR014710">
    <property type="entry name" value="RmlC-like_jellyroll"/>
</dbReference>
<evidence type="ECO:0000256" key="3">
    <source>
        <dbReference type="ARBA" id="ARBA00023163"/>
    </source>
</evidence>
<feature type="domain" description="HTH crp-type" evidence="5">
    <location>
        <begin position="150"/>
        <end position="222"/>
    </location>
</feature>
<evidence type="ECO:0000313" key="6">
    <source>
        <dbReference type="EMBL" id="CDX03815.1"/>
    </source>
</evidence>
<dbReference type="PROSITE" id="PS51063">
    <property type="entry name" value="HTH_CRP_2"/>
    <property type="match status" value="1"/>
</dbReference>
<evidence type="ECO:0000259" key="5">
    <source>
        <dbReference type="PROSITE" id="PS51063"/>
    </source>
</evidence>
<dbReference type="InterPro" id="IPR036388">
    <property type="entry name" value="WH-like_DNA-bd_sf"/>
</dbReference>
<dbReference type="CDD" id="cd00038">
    <property type="entry name" value="CAP_ED"/>
    <property type="match status" value="1"/>
</dbReference>
<dbReference type="Gene3D" id="1.10.10.10">
    <property type="entry name" value="Winged helix-like DNA-binding domain superfamily/Winged helix DNA-binding domain"/>
    <property type="match status" value="1"/>
</dbReference>
<keyword evidence="3" id="KW-0804">Transcription</keyword>